<dbReference type="OrthoDB" id="9805366at2"/>
<gene>
    <name evidence="3" type="ORF">SAMN02745118_01927</name>
</gene>
<proteinExistence type="predicted"/>
<protein>
    <submittedName>
        <fullName evidence="3">Sterol 3beta-glucosyltransferase</fullName>
    </submittedName>
</protein>
<keyword evidence="4" id="KW-1185">Reference proteome</keyword>
<dbReference type="GO" id="GO:0016758">
    <property type="term" value="F:hexosyltransferase activity"/>
    <property type="evidence" value="ECO:0007669"/>
    <property type="project" value="InterPro"/>
</dbReference>
<dbReference type="GO" id="GO:0005975">
    <property type="term" value="P:carbohydrate metabolic process"/>
    <property type="evidence" value="ECO:0007669"/>
    <property type="project" value="InterPro"/>
</dbReference>
<dbReference type="FunFam" id="3.40.50.2000:FF:000009">
    <property type="entry name" value="Sterol 3-beta-glucosyltransferase UGT80A2"/>
    <property type="match status" value="1"/>
</dbReference>
<dbReference type="EMBL" id="FUWM01000016">
    <property type="protein sequence ID" value="SJZ82828.1"/>
    <property type="molecule type" value="Genomic_DNA"/>
</dbReference>
<dbReference type="CDD" id="cd03784">
    <property type="entry name" value="GT1_Gtf-like"/>
    <property type="match status" value="1"/>
</dbReference>
<dbReference type="PANTHER" id="PTHR48050:SF13">
    <property type="entry name" value="STEROL 3-BETA-GLUCOSYLTRANSFERASE UGT80A2"/>
    <property type="match status" value="1"/>
</dbReference>
<dbReference type="InterPro" id="IPR002213">
    <property type="entry name" value="UDP_glucos_trans"/>
</dbReference>
<feature type="domain" description="Glycosyltransferase family 28 N-terminal" evidence="1">
    <location>
        <begin position="5"/>
        <end position="136"/>
    </location>
</feature>
<dbReference type="SUPFAM" id="SSF53756">
    <property type="entry name" value="UDP-Glycosyltransferase/glycogen phosphorylase"/>
    <property type="match status" value="1"/>
</dbReference>
<evidence type="ECO:0000313" key="3">
    <source>
        <dbReference type="EMBL" id="SJZ82828.1"/>
    </source>
</evidence>
<dbReference type="PANTHER" id="PTHR48050">
    <property type="entry name" value="STEROL 3-BETA-GLUCOSYLTRANSFERASE"/>
    <property type="match status" value="1"/>
</dbReference>
<organism evidence="3 4">
    <name type="scientific">Selenihalanaerobacter shriftii</name>
    <dbReference type="NCBI Taxonomy" id="142842"/>
    <lineage>
        <taxon>Bacteria</taxon>
        <taxon>Bacillati</taxon>
        <taxon>Bacillota</taxon>
        <taxon>Clostridia</taxon>
        <taxon>Halanaerobiales</taxon>
        <taxon>Halobacteroidaceae</taxon>
        <taxon>Selenihalanaerobacter</taxon>
    </lineage>
</organism>
<dbReference type="Proteomes" id="UP000190625">
    <property type="component" value="Unassembled WGS sequence"/>
</dbReference>
<feature type="domain" description="Erythromycin biosynthesis protein CIII-like C-terminal" evidence="2">
    <location>
        <begin position="303"/>
        <end position="395"/>
    </location>
</feature>
<accession>A0A1T4NVR2</accession>
<evidence type="ECO:0000259" key="2">
    <source>
        <dbReference type="Pfam" id="PF06722"/>
    </source>
</evidence>
<reference evidence="4" key="1">
    <citation type="submission" date="2017-02" db="EMBL/GenBank/DDBJ databases">
        <authorList>
            <person name="Varghese N."/>
            <person name="Submissions S."/>
        </authorList>
    </citation>
    <scope>NUCLEOTIDE SEQUENCE [LARGE SCALE GENOMIC DNA]</scope>
    <source>
        <strain evidence="4">ATCC BAA-73</strain>
    </source>
</reference>
<dbReference type="STRING" id="142842.SAMN02745118_01927"/>
<dbReference type="AlphaFoldDB" id="A0A1T4NVR2"/>
<dbReference type="RefSeq" id="WP_078810372.1">
    <property type="nucleotide sequence ID" value="NZ_FUWM01000016.1"/>
</dbReference>
<name>A0A1T4NVR2_9FIRM</name>
<dbReference type="Pfam" id="PF06722">
    <property type="entry name" value="EryCIII-like_C"/>
    <property type="match status" value="1"/>
</dbReference>
<dbReference type="InterPro" id="IPR050426">
    <property type="entry name" value="Glycosyltransferase_28"/>
</dbReference>
<dbReference type="GO" id="GO:0033072">
    <property type="term" value="P:vancomycin biosynthetic process"/>
    <property type="evidence" value="ECO:0007669"/>
    <property type="project" value="UniProtKB-ARBA"/>
</dbReference>
<dbReference type="InterPro" id="IPR004276">
    <property type="entry name" value="GlycoTrans_28_N"/>
</dbReference>
<dbReference type="GO" id="GO:0008194">
    <property type="term" value="F:UDP-glycosyltransferase activity"/>
    <property type="evidence" value="ECO:0007669"/>
    <property type="project" value="InterPro"/>
</dbReference>
<dbReference type="Pfam" id="PF03033">
    <property type="entry name" value="Glyco_transf_28"/>
    <property type="match status" value="1"/>
</dbReference>
<sequence length="417" mass="47310">MKIKILTVGTRGDVQPFVALGKRLIQYGYEVTICTGENFKTFVESNEVGFFPIRINYLELTQSKEGKRMMSGNVIEIFKNMKKLIYPMMEQMLEDLWEGSKDADVLIYHPKAFGGYDIAEALGIPVFMAHPIPVIAPTSLFTNPALPFSFNIGLINKMSFKVNRLFMISFFKIINKWRREKLGLATKRSIFTNDLVLNGKSIPILYGCSPSVIPYDENWKENVSMSGFWFLEEKGWKPPNELLNFLEDGSPPIAISFSSMPLKNPDRVKEMLIEALEKTGQRGVFISGWSGMNNCDSNSHTFTVDSIPHTWLFPRIIGVIHHGGAGTIAAALRAGKPMIICPFSADQPFWAERMRRIDVATTPLKERDMSVETFINRIYELLRNNTLSDNASDIAIKINKEKGIEDTIKFIEEKIKQ</sequence>
<evidence type="ECO:0000313" key="4">
    <source>
        <dbReference type="Proteomes" id="UP000190625"/>
    </source>
</evidence>
<evidence type="ECO:0000259" key="1">
    <source>
        <dbReference type="Pfam" id="PF03033"/>
    </source>
</evidence>
<dbReference type="Gene3D" id="3.40.50.2000">
    <property type="entry name" value="Glycogen Phosphorylase B"/>
    <property type="match status" value="2"/>
</dbReference>
<dbReference type="InterPro" id="IPR010610">
    <property type="entry name" value="EryCIII-like_C"/>
</dbReference>
<keyword evidence="3" id="KW-0808">Transferase</keyword>